<keyword evidence="4 8" id="KW-0863">Zinc-finger</keyword>
<evidence type="ECO:0000256" key="1">
    <source>
        <dbReference type="ARBA" id="ARBA00011482"/>
    </source>
</evidence>
<reference evidence="11" key="1">
    <citation type="submission" date="2025-08" db="UniProtKB">
        <authorList>
            <consortium name="Ensembl"/>
        </authorList>
    </citation>
    <scope>IDENTIFICATION</scope>
</reference>
<sequence>MARPAPESEAPPGTHETECRICYEHFDGRTRQPKLLSCRHRVCARCLRRMAEEGESPGRLRCPFCRRETVVPEREVARLPEDGRVLALLSCRERARRQGAAGRSPEVLLCPGVLEPFAEGRHGSSDCLVVTLLELPEDVAAPEGAGGPGVLRLSRPPSLASLAKCQPCRPAWPAAPRFLVGVLCLAYLSSLPLGIYLLLVERLRLGLALAGLVPATLLAGACCCLCRCLCPKRLGLPP</sequence>
<dbReference type="InterPro" id="IPR013083">
    <property type="entry name" value="Znf_RING/FYVE/PHD"/>
</dbReference>
<keyword evidence="9" id="KW-1133">Transmembrane helix</keyword>
<feature type="transmembrane region" description="Helical" evidence="9">
    <location>
        <begin position="178"/>
        <end position="199"/>
    </location>
</feature>
<evidence type="ECO:0000256" key="4">
    <source>
        <dbReference type="ARBA" id="ARBA00022771"/>
    </source>
</evidence>
<evidence type="ECO:0000313" key="12">
    <source>
        <dbReference type="Proteomes" id="UP000694545"/>
    </source>
</evidence>
<dbReference type="InterPro" id="IPR017907">
    <property type="entry name" value="Znf_RING_CS"/>
</dbReference>
<name>A0A8D2PZH9_VARKO</name>
<evidence type="ECO:0000313" key="11">
    <source>
        <dbReference type="Ensembl" id="ENSVKKP00000013960.1"/>
    </source>
</evidence>
<dbReference type="SUPFAM" id="SSF57850">
    <property type="entry name" value="RING/U-box"/>
    <property type="match status" value="1"/>
</dbReference>
<dbReference type="OMA" id="FYSLCQC"/>
<evidence type="ECO:0000256" key="2">
    <source>
        <dbReference type="ARBA" id="ARBA00014050"/>
    </source>
</evidence>
<dbReference type="PROSITE" id="PS50089">
    <property type="entry name" value="ZF_RING_2"/>
    <property type="match status" value="1"/>
</dbReference>
<organism evidence="11 12">
    <name type="scientific">Varanus komodoensis</name>
    <name type="common">Komodo dragon</name>
    <dbReference type="NCBI Taxonomy" id="61221"/>
    <lineage>
        <taxon>Eukaryota</taxon>
        <taxon>Metazoa</taxon>
        <taxon>Chordata</taxon>
        <taxon>Craniata</taxon>
        <taxon>Vertebrata</taxon>
        <taxon>Euteleostomi</taxon>
        <taxon>Lepidosauria</taxon>
        <taxon>Squamata</taxon>
        <taxon>Bifurcata</taxon>
        <taxon>Unidentata</taxon>
        <taxon>Episquamata</taxon>
        <taxon>Toxicofera</taxon>
        <taxon>Anguimorpha</taxon>
        <taxon>Paleoanguimorpha</taxon>
        <taxon>Varanoidea</taxon>
        <taxon>Varanidae</taxon>
        <taxon>Varanus</taxon>
    </lineage>
</organism>
<protein>
    <recommendedName>
        <fullName evidence="2">E3 ubiquitin-protein ligase RNF182</fullName>
    </recommendedName>
    <alternativeName>
        <fullName evidence="7">RING finger protein 182</fullName>
    </alternativeName>
    <alternativeName>
        <fullName evidence="6">RING-type E3 ubiquitin transferase RNF182</fullName>
    </alternativeName>
</protein>
<evidence type="ECO:0000256" key="3">
    <source>
        <dbReference type="ARBA" id="ARBA00022723"/>
    </source>
</evidence>
<dbReference type="GO" id="GO:0008270">
    <property type="term" value="F:zinc ion binding"/>
    <property type="evidence" value="ECO:0007669"/>
    <property type="project" value="UniProtKB-KW"/>
</dbReference>
<evidence type="ECO:0000256" key="8">
    <source>
        <dbReference type="PROSITE-ProRule" id="PRU00175"/>
    </source>
</evidence>
<keyword evidence="9" id="KW-0812">Transmembrane</keyword>
<evidence type="ECO:0000259" key="10">
    <source>
        <dbReference type="PROSITE" id="PS50089"/>
    </source>
</evidence>
<dbReference type="InterPro" id="IPR042285">
    <property type="entry name" value="RNF182"/>
</dbReference>
<keyword evidence="12" id="KW-1185">Reference proteome</keyword>
<dbReference type="Pfam" id="PF14634">
    <property type="entry name" value="zf-RING_5"/>
    <property type="match status" value="1"/>
</dbReference>
<dbReference type="AlphaFoldDB" id="A0A8D2PZH9"/>
<dbReference type="InterPro" id="IPR001841">
    <property type="entry name" value="Znf_RING"/>
</dbReference>
<reference evidence="11" key="2">
    <citation type="submission" date="2025-09" db="UniProtKB">
        <authorList>
            <consortium name="Ensembl"/>
        </authorList>
    </citation>
    <scope>IDENTIFICATION</scope>
</reference>
<dbReference type="UniPathway" id="UPA00143"/>
<dbReference type="SMART" id="SM00184">
    <property type="entry name" value="RING"/>
    <property type="match status" value="1"/>
</dbReference>
<evidence type="ECO:0000256" key="5">
    <source>
        <dbReference type="ARBA" id="ARBA00022833"/>
    </source>
</evidence>
<dbReference type="Gene3D" id="3.30.40.10">
    <property type="entry name" value="Zinc/RING finger domain, C3HC4 (zinc finger)"/>
    <property type="match status" value="1"/>
</dbReference>
<accession>A0A8D2PZH9</accession>
<dbReference type="Ensembl" id="ENSVKKT00000014294.1">
    <property type="protein sequence ID" value="ENSVKKP00000013960.1"/>
    <property type="gene ID" value="ENSVKKG00000009615.1"/>
</dbReference>
<feature type="transmembrane region" description="Helical" evidence="9">
    <location>
        <begin position="205"/>
        <end position="230"/>
    </location>
</feature>
<proteinExistence type="predicted"/>
<keyword evidence="9" id="KW-0472">Membrane</keyword>
<keyword evidence="3" id="KW-0479">Metal-binding</keyword>
<evidence type="ECO:0000256" key="6">
    <source>
        <dbReference type="ARBA" id="ARBA00030086"/>
    </source>
</evidence>
<comment type="subunit">
    <text evidence="1">Interacts with ATP6V0C.</text>
</comment>
<dbReference type="GO" id="GO:0016567">
    <property type="term" value="P:protein ubiquitination"/>
    <property type="evidence" value="ECO:0007669"/>
    <property type="project" value="UniProtKB-UniPathway"/>
</dbReference>
<dbReference type="PANTHER" id="PTHR46675:SF3">
    <property type="entry name" value="E3 UBIQUITIN-PROTEIN LIGASE RNF182"/>
    <property type="match status" value="1"/>
</dbReference>
<dbReference type="PANTHER" id="PTHR46675">
    <property type="entry name" value="E3 UBIQUITIN-PROTEIN LIGASE RNF182"/>
    <property type="match status" value="1"/>
</dbReference>
<feature type="domain" description="RING-type" evidence="10">
    <location>
        <begin position="19"/>
        <end position="66"/>
    </location>
</feature>
<dbReference type="Proteomes" id="UP000694545">
    <property type="component" value="Unplaced"/>
</dbReference>
<dbReference type="PROSITE" id="PS00518">
    <property type="entry name" value="ZF_RING_1"/>
    <property type="match status" value="1"/>
</dbReference>
<keyword evidence="5" id="KW-0862">Zinc</keyword>
<evidence type="ECO:0000256" key="9">
    <source>
        <dbReference type="SAM" id="Phobius"/>
    </source>
</evidence>
<evidence type="ECO:0000256" key="7">
    <source>
        <dbReference type="ARBA" id="ARBA00031239"/>
    </source>
</evidence>